<dbReference type="InterPro" id="IPR014263">
    <property type="entry name" value="Methanolan_biosynth_EpsI"/>
</dbReference>
<organism evidence="2 3">
    <name type="scientific">Candidatus Danuiimicrobium aquiferis</name>
    <dbReference type="NCBI Taxonomy" id="1801832"/>
    <lineage>
        <taxon>Bacteria</taxon>
        <taxon>Pseudomonadati</taxon>
        <taxon>Candidatus Omnitrophota</taxon>
        <taxon>Candidatus Danuiimicrobium</taxon>
    </lineage>
</organism>
<proteinExistence type="predicted"/>
<comment type="caution">
    <text evidence="2">The sequence shown here is derived from an EMBL/GenBank/DDBJ whole genome shotgun (WGS) entry which is preliminary data.</text>
</comment>
<gene>
    <name evidence="2" type="ORF">A3G33_10885</name>
</gene>
<dbReference type="EMBL" id="MHFR01000063">
    <property type="protein sequence ID" value="OGW95474.1"/>
    <property type="molecule type" value="Genomic_DNA"/>
</dbReference>
<protein>
    <submittedName>
        <fullName evidence="2">EpsI family protein</fullName>
    </submittedName>
</protein>
<dbReference type="PROSITE" id="PS51257">
    <property type="entry name" value="PROKAR_LIPOPROTEIN"/>
    <property type="match status" value="1"/>
</dbReference>
<evidence type="ECO:0000313" key="3">
    <source>
        <dbReference type="Proteomes" id="UP000178187"/>
    </source>
</evidence>
<dbReference type="Proteomes" id="UP000178187">
    <property type="component" value="Unassembled WGS sequence"/>
</dbReference>
<dbReference type="NCBIfam" id="TIGR02914">
    <property type="entry name" value="EpsI_fam"/>
    <property type="match status" value="1"/>
</dbReference>
<name>A0A1G1KR93_9BACT</name>
<evidence type="ECO:0000313" key="2">
    <source>
        <dbReference type="EMBL" id="OGW95474.1"/>
    </source>
</evidence>
<accession>A0A1G1KR93</accession>
<evidence type="ECO:0000259" key="1">
    <source>
        <dbReference type="Pfam" id="PF11984"/>
    </source>
</evidence>
<sequence>MNKQSYIAATVVLVVLACFRIAMPQSSQIDEQKSSVLTQIPYQIGNWKGKDSEVEETVYQILETRSILSRDYENAKGDRISLLLVASNRDRRVAHPPEVCYTSSNYNIIKSGEKTIRILGRDIEVKEFVAQDERNPKIQENVLYVYKVGNEYTTNYYAQQVRFALDRLKNQNSQVLLIRLSGNNTDQYPEFLEAVLKHVS</sequence>
<dbReference type="AlphaFoldDB" id="A0A1G1KR93"/>
<feature type="domain" description="Methanolan biosynthesis EpsI" evidence="1">
    <location>
        <begin position="9"/>
        <end position="183"/>
    </location>
</feature>
<reference evidence="2 3" key="1">
    <citation type="journal article" date="2016" name="Nat. Commun.">
        <title>Thousands of microbial genomes shed light on interconnected biogeochemical processes in an aquifer system.</title>
        <authorList>
            <person name="Anantharaman K."/>
            <person name="Brown C.T."/>
            <person name="Hug L.A."/>
            <person name="Sharon I."/>
            <person name="Castelle C.J."/>
            <person name="Probst A.J."/>
            <person name="Thomas B.C."/>
            <person name="Singh A."/>
            <person name="Wilkins M.J."/>
            <person name="Karaoz U."/>
            <person name="Brodie E.L."/>
            <person name="Williams K.H."/>
            <person name="Hubbard S.S."/>
            <person name="Banfield J.F."/>
        </authorList>
    </citation>
    <scope>NUCLEOTIDE SEQUENCE [LARGE SCALE GENOMIC DNA]</scope>
</reference>
<dbReference type="Pfam" id="PF11984">
    <property type="entry name" value="DUF3485"/>
    <property type="match status" value="1"/>
</dbReference>